<evidence type="ECO:0000313" key="3">
    <source>
        <dbReference type="Proteomes" id="UP000291343"/>
    </source>
</evidence>
<feature type="region of interest" description="Disordered" evidence="1">
    <location>
        <begin position="1"/>
        <end position="105"/>
    </location>
</feature>
<dbReference type="EMBL" id="QKKF02002576">
    <property type="protein sequence ID" value="RZF48320.1"/>
    <property type="molecule type" value="Genomic_DNA"/>
</dbReference>
<feature type="compositionally biased region" description="Basic residues" evidence="1">
    <location>
        <begin position="56"/>
        <end position="65"/>
    </location>
</feature>
<dbReference type="OrthoDB" id="6630674at2759"/>
<dbReference type="AlphaFoldDB" id="A0A482XS42"/>
<reference evidence="2 3" key="1">
    <citation type="journal article" date="2017" name="Gigascience">
        <title>Genome sequence of the small brown planthopper, Laodelphax striatellus.</title>
        <authorList>
            <person name="Zhu J."/>
            <person name="Jiang F."/>
            <person name="Wang X."/>
            <person name="Yang P."/>
            <person name="Bao Y."/>
            <person name="Zhao W."/>
            <person name="Wang W."/>
            <person name="Lu H."/>
            <person name="Wang Q."/>
            <person name="Cui N."/>
            <person name="Li J."/>
            <person name="Chen X."/>
            <person name="Luo L."/>
            <person name="Yu J."/>
            <person name="Kang L."/>
            <person name="Cui F."/>
        </authorList>
    </citation>
    <scope>NUCLEOTIDE SEQUENCE [LARGE SCALE GENOMIC DNA]</scope>
    <source>
        <strain evidence="2">Lst14</strain>
    </source>
</reference>
<organism evidence="2 3">
    <name type="scientific">Laodelphax striatellus</name>
    <name type="common">Small brown planthopper</name>
    <name type="synonym">Delphax striatella</name>
    <dbReference type="NCBI Taxonomy" id="195883"/>
    <lineage>
        <taxon>Eukaryota</taxon>
        <taxon>Metazoa</taxon>
        <taxon>Ecdysozoa</taxon>
        <taxon>Arthropoda</taxon>
        <taxon>Hexapoda</taxon>
        <taxon>Insecta</taxon>
        <taxon>Pterygota</taxon>
        <taxon>Neoptera</taxon>
        <taxon>Paraneoptera</taxon>
        <taxon>Hemiptera</taxon>
        <taxon>Auchenorrhyncha</taxon>
        <taxon>Fulgoroidea</taxon>
        <taxon>Delphacidae</taxon>
        <taxon>Criomorphinae</taxon>
        <taxon>Laodelphax</taxon>
    </lineage>
</organism>
<evidence type="ECO:0000256" key="1">
    <source>
        <dbReference type="SAM" id="MobiDB-lite"/>
    </source>
</evidence>
<name>A0A482XS42_LAOST</name>
<comment type="caution">
    <text evidence="2">The sequence shown here is derived from an EMBL/GenBank/DDBJ whole genome shotgun (WGS) entry which is preliminary data.</text>
</comment>
<protein>
    <submittedName>
        <fullName evidence="2">Uncharacterized protein</fullName>
    </submittedName>
</protein>
<dbReference type="Proteomes" id="UP000291343">
    <property type="component" value="Unassembled WGS sequence"/>
</dbReference>
<evidence type="ECO:0000313" key="2">
    <source>
        <dbReference type="EMBL" id="RZF48320.1"/>
    </source>
</evidence>
<keyword evidence="3" id="KW-1185">Reference proteome</keyword>
<dbReference type="InParanoid" id="A0A482XS42"/>
<proteinExistence type="predicted"/>
<accession>A0A482XS42</accession>
<gene>
    <name evidence="2" type="ORF">LSTR_LSTR010283</name>
</gene>
<sequence>MLGSLVLRLQTVGSPRPVRRRQGKPRPGADAYREVQSDPEEVVQVCGIGGSDANKKGRARRKLDKARRQQLQGSKSMGRLDGIKQAVGTNGFSSPPKDGSGRFCQNPFRQLDSILEPLDYQTLIAIGYGPLQLIGD</sequence>